<evidence type="ECO:0000256" key="11">
    <source>
        <dbReference type="RuleBase" id="RU000659"/>
    </source>
</evidence>
<dbReference type="InterPro" id="IPR028364">
    <property type="entry name" value="Ribosomal_uL1/biogenesis"/>
</dbReference>
<dbReference type="KEGG" id="trc:DYE49_01410"/>
<dbReference type="PIRSF" id="PIRSF002155">
    <property type="entry name" value="Ribosomal_L1"/>
    <property type="match status" value="1"/>
</dbReference>
<evidence type="ECO:0000256" key="1">
    <source>
        <dbReference type="ARBA" id="ARBA00010531"/>
    </source>
</evidence>
<keyword evidence="7 10" id="KW-0689">Ribosomal protein</keyword>
<evidence type="ECO:0000313" key="12">
    <source>
        <dbReference type="EMBL" id="QOS39181.1"/>
    </source>
</evidence>
<dbReference type="GO" id="GO:0019843">
    <property type="term" value="F:rRNA binding"/>
    <property type="evidence" value="ECO:0007669"/>
    <property type="project" value="UniProtKB-UniRule"/>
</dbReference>
<dbReference type="NCBIfam" id="TIGR01169">
    <property type="entry name" value="rplA_bact"/>
    <property type="match status" value="1"/>
</dbReference>
<dbReference type="InterPro" id="IPR016095">
    <property type="entry name" value="Ribosomal_uL1_3-a/b-sand"/>
</dbReference>
<evidence type="ECO:0000256" key="6">
    <source>
        <dbReference type="ARBA" id="ARBA00022884"/>
    </source>
</evidence>
<proteinExistence type="inferred from homology"/>
<evidence type="ECO:0000256" key="7">
    <source>
        <dbReference type="ARBA" id="ARBA00022980"/>
    </source>
</evidence>
<dbReference type="Gene3D" id="3.30.190.20">
    <property type="match status" value="1"/>
</dbReference>
<dbReference type="GO" id="GO:0006417">
    <property type="term" value="P:regulation of translation"/>
    <property type="evidence" value="ECO:0007669"/>
    <property type="project" value="UniProtKB-KW"/>
</dbReference>
<keyword evidence="8 10" id="KW-0687">Ribonucleoprotein</keyword>
<keyword evidence="2 10" id="KW-0678">Repressor</keyword>
<organism evidence="12 13">
    <name type="scientific">Treponema rectale</name>
    <dbReference type="NCBI Taxonomy" id="744512"/>
    <lineage>
        <taxon>Bacteria</taxon>
        <taxon>Pseudomonadati</taxon>
        <taxon>Spirochaetota</taxon>
        <taxon>Spirochaetia</taxon>
        <taxon>Spirochaetales</taxon>
        <taxon>Treponemataceae</taxon>
        <taxon>Treponema</taxon>
    </lineage>
</organism>
<evidence type="ECO:0000256" key="3">
    <source>
        <dbReference type="ARBA" id="ARBA00022555"/>
    </source>
</evidence>
<dbReference type="PANTHER" id="PTHR36427">
    <property type="entry name" value="54S RIBOSOMAL PROTEIN L1, MITOCHONDRIAL"/>
    <property type="match status" value="1"/>
</dbReference>
<dbReference type="InterPro" id="IPR023673">
    <property type="entry name" value="Ribosomal_uL1_CS"/>
</dbReference>
<comment type="function">
    <text evidence="10">Binds directly to 23S rRNA. The L1 stalk is quite mobile in the ribosome, and is involved in E site tRNA release.</text>
</comment>
<evidence type="ECO:0000256" key="4">
    <source>
        <dbReference type="ARBA" id="ARBA00022730"/>
    </source>
</evidence>
<dbReference type="Gene3D" id="3.40.50.790">
    <property type="match status" value="1"/>
</dbReference>
<evidence type="ECO:0000256" key="10">
    <source>
        <dbReference type="HAMAP-Rule" id="MF_01318"/>
    </source>
</evidence>
<comment type="similarity">
    <text evidence="1 10 11">Belongs to the universal ribosomal protein uL1 family.</text>
</comment>
<dbReference type="Pfam" id="PF00687">
    <property type="entry name" value="Ribosomal_L1"/>
    <property type="match status" value="1"/>
</dbReference>
<dbReference type="GO" id="GO:0000049">
    <property type="term" value="F:tRNA binding"/>
    <property type="evidence" value="ECO:0007669"/>
    <property type="project" value="UniProtKB-KW"/>
</dbReference>
<comment type="subunit">
    <text evidence="10">Part of the 50S ribosomal subunit.</text>
</comment>
<dbReference type="SUPFAM" id="SSF56808">
    <property type="entry name" value="Ribosomal protein L1"/>
    <property type="match status" value="1"/>
</dbReference>
<keyword evidence="6 10" id="KW-0694">RNA-binding</keyword>
<comment type="function">
    <text evidence="10">Protein L1 is also a translational repressor protein, it controls the translation of the L11 operon by binding to its mRNA.</text>
</comment>
<dbReference type="GO" id="GO:0015934">
    <property type="term" value="C:large ribosomal subunit"/>
    <property type="evidence" value="ECO:0007669"/>
    <property type="project" value="InterPro"/>
</dbReference>
<name>A0A7M1XK67_9SPIR</name>
<dbReference type="InterPro" id="IPR002143">
    <property type="entry name" value="Ribosomal_uL1"/>
</dbReference>
<protein>
    <recommendedName>
        <fullName evidence="9 10">Large ribosomal subunit protein uL1</fullName>
    </recommendedName>
</protein>
<gene>
    <name evidence="10" type="primary">rplA</name>
    <name evidence="12" type="ORF">DYE49_01410</name>
</gene>
<dbReference type="CDD" id="cd00403">
    <property type="entry name" value="Ribosomal_L1"/>
    <property type="match status" value="1"/>
</dbReference>
<dbReference type="GO" id="GO:0006412">
    <property type="term" value="P:translation"/>
    <property type="evidence" value="ECO:0007669"/>
    <property type="project" value="UniProtKB-UniRule"/>
</dbReference>
<dbReference type="InterPro" id="IPR023674">
    <property type="entry name" value="Ribosomal_uL1-like"/>
</dbReference>
<keyword evidence="3 10" id="KW-0820">tRNA-binding</keyword>
<evidence type="ECO:0000256" key="8">
    <source>
        <dbReference type="ARBA" id="ARBA00023274"/>
    </source>
</evidence>
<dbReference type="EMBL" id="CP031517">
    <property type="protein sequence ID" value="QOS39181.1"/>
    <property type="molecule type" value="Genomic_DNA"/>
</dbReference>
<dbReference type="InterPro" id="IPR005878">
    <property type="entry name" value="Ribosom_uL1_bac-type"/>
</dbReference>
<keyword evidence="4 10" id="KW-0699">rRNA-binding</keyword>
<dbReference type="AlphaFoldDB" id="A0A7M1XK67"/>
<evidence type="ECO:0000256" key="5">
    <source>
        <dbReference type="ARBA" id="ARBA00022845"/>
    </source>
</evidence>
<dbReference type="HAMAP" id="MF_01318_B">
    <property type="entry name" value="Ribosomal_uL1_B"/>
    <property type="match status" value="1"/>
</dbReference>
<dbReference type="GO" id="GO:0003735">
    <property type="term" value="F:structural constituent of ribosome"/>
    <property type="evidence" value="ECO:0007669"/>
    <property type="project" value="InterPro"/>
</dbReference>
<evidence type="ECO:0000256" key="2">
    <source>
        <dbReference type="ARBA" id="ARBA00022491"/>
    </source>
</evidence>
<accession>A0A7M1XK67</accession>
<evidence type="ECO:0000256" key="9">
    <source>
        <dbReference type="ARBA" id="ARBA00035241"/>
    </source>
</evidence>
<reference evidence="12 13" key="1">
    <citation type="submission" date="2018-08" db="EMBL/GenBank/DDBJ databases">
        <title>The first complete genome of Treponema rectale (CHPAT), a commensal spirochete of the bovine rectum.</title>
        <authorList>
            <person name="Staton G.J."/>
            <person name="Clegg S.R."/>
            <person name="Carter S.D."/>
            <person name="Radford A.D."/>
            <person name="Darby A."/>
            <person name="Hall N."/>
            <person name="Birtles R.J."/>
            <person name="Evans N.J."/>
        </authorList>
    </citation>
    <scope>NUCLEOTIDE SEQUENCE [LARGE SCALE GENOMIC DNA]</scope>
    <source>
        <strain evidence="12 13">CHPA</strain>
    </source>
</reference>
<evidence type="ECO:0000313" key="13">
    <source>
        <dbReference type="Proteomes" id="UP000593591"/>
    </source>
</evidence>
<dbReference type="PROSITE" id="PS01199">
    <property type="entry name" value="RIBOSOMAL_L1"/>
    <property type="match status" value="1"/>
</dbReference>
<keyword evidence="5 10" id="KW-0810">Translation regulation</keyword>
<dbReference type="PANTHER" id="PTHR36427:SF3">
    <property type="entry name" value="LARGE RIBOSOMAL SUBUNIT PROTEIN UL1M"/>
    <property type="match status" value="1"/>
</dbReference>
<sequence>MKKLSKKYAASLALIEKGKKYSIEEACELVKKTATAKFDESIDVNFNLNIDPKQADQQLRGAMTLPHGNGKSVRVLAITDKVSDATAAGADFVGQQDMLDKIQKENWFDFDVIVATPNMMGLLGRMGRVLGPKGLMPNPKTGTVTPDIATAIKEIKNGKISYRNDKDGNLAVNFGKASFDAAKLADNLKAVVETINKIKPAAVKGTYILSATISSTYGPAIKVNL</sequence>
<dbReference type="Proteomes" id="UP000593591">
    <property type="component" value="Chromosome"/>
</dbReference>
<dbReference type="FunFam" id="3.40.50.790:FF:000001">
    <property type="entry name" value="50S ribosomal protein L1"/>
    <property type="match status" value="1"/>
</dbReference>